<evidence type="ECO:0000313" key="3">
    <source>
        <dbReference type="EMBL" id="MDO1446047.1"/>
    </source>
</evidence>
<evidence type="ECO:0000256" key="1">
    <source>
        <dbReference type="ARBA" id="ARBA00008791"/>
    </source>
</evidence>
<comment type="caution">
    <text evidence="3">The sequence shown here is derived from an EMBL/GenBank/DDBJ whole genome shotgun (WGS) entry which is preliminary data.</text>
</comment>
<dbReference type="SUPFAM" id="SSF52402">
    <property type="entry name" value="Adenine nucleotide alpha hydrolases-like"/>
    <property type="match status" value="2"/>
</dbReference>
<proteinExistence type="inferred from homology"/>
<name>A0ABT8R1T0_9BACT</name>
<keyword evidence="4" id="KW-1185">Reference proteome</keyword>
<reference evidence="3" key="1">
    <citation type="submission" date="2023-07" db="EMBL/GenBank/DDBJ databases">
        <title>The genome sequence of Rhodocytophaga aerolata KACC 12507.</title>
        <authorList>
            <person name="Zhang X."/>
        </authorList>
    </citation>
    <scope>NUCLEOTIDE SEQUENCE</scope>
    <source>
        <strain evidence="3">KACC 12507</strain>
    </source>
</reference>
<feature type="domain" description="UspA" evidence="2">
    <location>
        <begin position="151"/>
        <end position="272"/>
    </location>
</feature>
<dbReference type="PRINTS" id="PR01438">
    <property type="entry name" value="UNVRSLSTRESS"/>
</dbReference>
<dbReference type="PANTHER" id="PTHR46268:SF6">
    <property type="entry name" value="UNIVERSAL STRESS PROTEIN UP12"/>
    <property type="match status" value="1"/>
</dbReference>
<organism evidence="3 4">
    <name type="scientific">Rhodocytophaga aerolata</name>
    <dbReference type="NCBI Taxonomy" id="455078"/>
    <lineage>
        <taxon>Bacteria</taxon>
        <taxon>Pseudomonadati</taxon>
        <taxon>Bacteroidota</taxon>
        <taxon>Cytophagia</taxon>
        <taxon>Cytophagales</taxon>
        <taxon>Rhodocytophagaceae</taxon>
        <taxon>Rhodocytophaga</taxon>
    </lineage>
</organism>
<dbReference type="RefSeq" id="WP_302036850.1">
    <property type="nucleotide sequence ID" value="NZ_JAUKPO010000003.1"/>
</dbReference>
<feature type="domain" description="UspA" evidence="2">
    <location>
        <begin position="1"/>
        <end position="141"/>
    </location>
</feature>
<dbReference type="Proteomes" id="UP001168528">
    <property type="component" value="Unassembled WGS sequence"/>
</dbReference>
<comment type="similarity">
    <text evidence="1">Belongs to the universal stress protein A family.</text>
</comment>
<dbReference type="EMBL" id="JAUKPO010000003">
    <property type="protein sequence ID" value="MDO1446047.1"/>
    <property type="molecule type" value="Genomic_DNA"/>
</dbReference>
<dbReference type="CDD" id="cd00293">
    <property type="entry name" value="USP-like"/>
    <property type="match status" value="2"/>
</dbReference>
<sequence length="278" mass="30771">MKSILLPTDFSDSAENALKYALYLAKKTGATLTLLNVTYPSPGNSTMHRNIRDILKNDSKKALIELESKIKIDPANEGVKVKTVSKYGTLNVQIQAVVQDLDIDLIVMGTHGATGLKELIFGSNTATVIEEVTDCPVLAVPYKAPLHELNKIVFATTYSFNNIEVLKELSAMADILGATIQILHVRTPKDSTKEAIVEEFKQKLKTEIPQGNFAFHEIEHEDVVEGLQQYVTAEKIDLLAMGTRKRGFFGSFINKSLTKTAAFHTNIPLLAFHDKQKI</sequence>
<dbReference type="Gene3D" id="3.40.50.620">
    <property type="entry name" value="HUPs"/>
    <property type="match status" value="2"/>
</dbReference>
<dbReference type="InterPro" id="IPR014729">
    <property type="entry name" value="Rossmann-like_a/b/a_fold"/>
</dbReference>
<evidence type="ECO:0000313" key="4">
    <source>
        <dbReference type="Proteomes" id="UP001168528"/>
    </source>
</evidence>
<gene>
    <name evidence="3" type="ORF">Q0590_07285</name>
</gene>
<dbReference type="InterPro" id="IPR006015">
    <property type="entry name" value="Universal_stress_UspA"/>
</dbReference>
<dbReference type="Pfam" id="PF00582">
    <property type="entry name" value="Usp"/>
    <property type="match status" value="2"/>
</dbReference>
<dbReference type="InterPro" id="IPR006016">
    <property type="entry name" value="UspA"/>
</dbReference>
<evidence type="ECO:0000259" key="2">
    <source>
        <dbReference type="Pfam" id="PF00582"/>
    </source>
</evidence>
<accession>A0ABT8R1T0</accession>
<protein>
    <submittedName>
        <fullName evidence="3">Universal stress protein</fullName>
    </submittedName>
</protein>
<dbReference type="PANTHER" id="PTHR46268">
    <property type="entry name" value="STRESS RESPONSE PROTEIN NHAX"/>
    <property type="match status" value="1"/>
</dbReference>